<dbReference type="Proteomes" id="UP000186549">
    <property type="component" value="Unassembled WGS sequence"/>
</dbReference>
<comment type="caution">
    <text evidence="5">The sequence shown here is derived from an EMBL/GenBank/DDBJ whole genome shotgun (WGS) entry which is preliminary data.</text>
</comment>
<feature type="domain" description="4Fe-4S ferredoxin-type" evidence="4">
    <location>
        <begin position="4"/>
        <end position="33"/>
    </location>
</feature>
<gene>
    <name evidence="5" type="ORF">BHV79_19110</name>
</gene>
<keyword evidence="3" id="KW-0411">Iron-sulfur</keyword>
<dbReference type="PROSITE" id="PS00198">
    <property type="entry name" value="4FE4S_FER_1"/>
    <property type="match status" value="1"/>
</dbReference>
<dbReference type="InterPro" id="IPR017896">
    <property type="entry name" value="4Fe4S_Fe-S-bd"/>
</dbReference>
<evidence type="ECO:0000256" key="3">
    <source>
        <dbReference type="ARBA" id="ARBA00023014"/>
    </source>
</evidence>
<evidence type="ECO:0000313" key="6">
    <source>
        <dbReference type="Proteomes" id="UP000186549"/>
    </source>
</evidence>
<dbReference type="GO" id="GO:0051536">
    <property type="term" value="F:iron-sulfur cluster binding"/>
    <property type="evidence" value="ECO:0007669"/>
    <property type="project" value="UniProtKB-KW"/>
</dbReference>
<dbReference type="GO" id="GO:0046872">
    <property type="term" value="F:metal ion binding"/>
    <property type="evidence" value="ECO:0007669"/>
    <property type="project" value="UniProtKB-KW"/>
</dbReference>
<evidence type="ECO:0000256" key="2">
    <source>
        <dbReference type="ARBA" id="ARBA00023004"/>
    </source>
</evidence>
<evidence type="ECO:0000313" key="5">
    <source>
        <dbReference type="EMBL" id="OKZ28525.1"/>
    </source>
</evidence>
<dbReference type="PROSITE" id="PS51379">
    <property type="entry name" value="4FE4S_FER_2"/>
    <property type="match status" value="2"/>
</dbReference>
<proteinExistence type="predicted"/>
<dbReference type="SUPFAM" id="SSF54862">
    <property type="entry name" value="4Fe-4S ferredoxins"/>
    <property type="match status" value="1"/>
</dbReference>
<dbReference type="Pfam" id="PF12838">
    <property type="entry name" value="Fer4_7"/>
    <property type="match status" value="1"/>
</dbReference>
<dbReference type="InterPro" id="IPR052977">
    <property type="entry name" value="Polyferredoxin-like_ET"/>
</dbReference>
<feature type="domain" description="4Fe-4S ferredoxin-type" evidence="4">
    <location>
        <begin position="38"/>
        <end position="67"/>
    </location>
</feature>
<dbReference type="InterPro" id="IPR017900">
    <property type="entry name" value="4Fe4S_Fe_S_CS"/>
</dbReference>
<dbReference type="Pfam" id="PF04432">
    <property type="entry name" value="FrhB_FdhB_C"/>
    <property type="match status" value="1"/>
</dbReference>
<dbReference type="PANTHER" id="PTHR43193:SF2">
    <property type="entry name" value="POLYFERREDOXIN PROTEIN FWDF"/>
    <property type="match status" value="1"/>
</dbReference>
<protein>
    <recommendedName>
        <fullName evidence="4">4Fe-4S ferredoxin-type domain-containing protein</fullName>
    </recommendedName>
</protein>
<dbReference type="AlphaFoldDB" id="A0A1Q6HPE6"/>
<organism evidence="5 6">
    <name type="scientific">Bacteroides uniformis</name>
    <dbReference type="NCBI Taxonomy" id="820"/>
    <lineage>
        <taxon>Bacteria</taxon>
        <taxon>Pseudomonadati</taxon>
        <taxon>Bacteroidota</taxon>
        <taxon>Bacteroidia</taxon>
        <taxon>Bacteroidales</taxon>
        <taxon>Bacteroidaceae</taxon>
        <taxon>Bacteroides</taxon>
    </lineage>
</organism>
<keyword evidence="2" id="KW-0408">Iron</keyword>
<sequence>MNCYPFKQNKKLCSGCGACTQACSHKALTMQPDKEGFLYPILDEEKCIQCGLCDVICPMISESHQENMNPEGFAYLVTTKDRNLTLNSATVGLCTYLSKDCIQDNGVSFGVVLNESEWKANHVCADSASMIEKMRNSKYLQSETKNTYSEVKSLLNDKKNVLYIGTPCQIAGLKAFLRKPYETLLTIDIVCHGVFSSKLVALEVEYWENLFNGKLSNLRFRSKRFFPWSMGGVVNFDITDSKGKTVHVERHAKSSPTYRCFAYSGDGYSYNIRPSCYSCPFRGKGRYGDLTVGDAWGLNKKYPQLFTSYNMRNGVSILICNTMKGVNVGNKIESFYDLYAIPVESVFVQPALLPTNRNIPAKRKAIYANDNIPYGQLVEKLFNVNLEHENKMAQWQLTKMQIKSAIKRILLLR</sequence>
<dbReference type="EMBL" id="MNQU01000341">
    <property type="protein sequence ID" value="OKZ28525.1"/>
    <property type="molecule type" value="Genomic_DNA"/>
</dbReference>
<dbReference type="Gene3D" id="3.30.70.20">
    <property type="match status" value="1"/>
</dbReference>
<accession>A0A1Q6HPE6</accession>
<evidence type="ECO:0000259" key="4">
    <source>
        <dbReference type="PROSITE" id="PS51379"/>
    </source>
</evidence>
<name>A0A1Q6HPE6_BACUN</name>
<keyword evidence="1" id="KW-0479">Metal-binding</keyword>
<reference evidence="5 6" key="1">
    <citation type="journal article" date="2016" name="Nat. Biotechnol.">
        <title>Measurement of bacterial replication rates in microbial communities.</title>
        <authorList>
            <person name="Brown C.T."/>
            <person name="Olm M.R."/>
            <person name="Thomas B.C."/>
            <person name="Banfield J.F."/>
        </authorList>
    </citation>
    <scope>NUCLEOTIDE SEQUENCE [LARGE SCALE GENOMIC DNA]</scope>
    <source>
        <strain evidence="5">45_41</strain>
    </source>
</reference>
<dbReference type="PANTHER" id="PTHR43193">
    <property type="match status" value="1"/>
</dbReference>
<evidence type="ECO:0000256" key="1">
    <source>
        <dbReference type="ARBA" id="ARBA00022723"/>
    </source>
</evidence>
<dbReference type="InterPro" id="IPR007525">
    <property type="entry name" value="FrhB_FdhB_C"/>
</dbReference>